<dbReference type="GO" id="GO:0006986">
    <property type="term" value="P:response to unfolded protein"/>
    <property type="evidence" value="ECO:0007669"/>
    <property type="project" value="UniProtKB-KW"/>
</dbReference>
<dbReference type="FunFam" id="1.10.510.10:FF:000251">
    <property type="entry name" value="eukaryotic translation initiation factor 2-alpha kinase 3"/>
    <property type="match status" value="1"/>
</dbReference>
<organism evidence="20">
    <name type="scientific">Mizuhopecten yessoensis</name>
    <name type="common">Japanese scallop</name>
    <name type="synonym">Patinopecten yessoensis</name>
    <dbReference type="NCBI Taxonomy" id="6573"/>
    <lineage>
        <taxon>Eukaryota</taxon>
        <taxon>Metazoa</taxon>
        <taxon>Spiralia</taxon>
        <taxon>Lophotrochozoa</taxon>
        <taxon>Mollusca</taxon>
        <taxon>Bivalvia</taxon>
        <taxon>Autobranchia</taxon>
        <taxon>Pteriomorphia</taxon>
        <taxon>Pectinida</taxon>
        <taxon>Pectinoidea</taxon>
        <taxon>Pectinidae</taxon>
        <taxon>Mizuhopecten</taxon>
    </lineage>
</organism>
<dbReference type="EC" id="2.7.11.1" evidence="2"/>
<evidence type="ECO:0000256" key="15">
    <source>
        <dbReference type="ARBA" id="ARBA00041500"/>
    </source>
</evidence>
<sequence length="1083" mass="120831">MGRRRNKRLTTLLAWFVTSVGALCYTFSCIGATDTDPIIVDGFADNNNAFATNNYQEPVSDSSAQTAACPSKPRKESHLMIVSTLDGQVSAIDISNKGKLVWSITADSSPLLSSSISKLEIQRNGMPTRLIPSLDGGLYQYDGESIEAIPMTVETLLSSSHKLSDKVMMVGSKDIRNYGVNPANGQMNYVCSAEGCQFSAESDVTELDDILVITRNTQTVRAVDSRTGGEKWNFSVGQHELQFLGGKSMPPSKTVEDKVEDDDISILTCGPDDEEEDNDFNIQDSLRIVVPEGVIVGMDPSDSDSVEWQHKFTSPVVGAWFLHKKELMPVNVFDKRLVPALGSFQPPGEQLPQEPLLYVGLHHNQLYVQPSSTMRKHVSQAMTKGDVSRVDIPRVTWKPYINSAPSRTPWLNYKGNNDVPLIDHCDQNLPEMADEHEKGLSVWHENYPFDNGYYLYPEYEFVVPNSSCPRSNSTSNKVSSTLIEDVMSASLWSYWRQVISISVVTSILVNIILHKLGRRRNIPLLPQMSDSGDGTAVSIEQDTTALQKKTEDYVSRYRQDFEQIQVLGTGGYGVVFEARNKMDTCSYAVKRIELKSSAKEKVMREVRALAKLEHTGIVRFFHAWEESPPPGWQEDMDHQWEDSECVTMPTPCNSIQTESHALNIPDSPVFNLQNPFGGQSKDFDYNLPRNRAGGGSAEFSVDQSRMTSDSEPSSEPFLNFKDDIDNDDSFDVKFKLEDSEDSGSCSKSLPFTKYHKDYWRSSDNQSFSVQFEDSGCAENEKSSKSDSSGGIVFTGEHSDHNSNNFRLNMPSIGSGRQSPSASTTDIQPSKANNMSEKNSQSKTKQSKAPSQKLYLFIQMQLCQRETLKEWLSDSNKPRNKQDMLNIFGQIVCAIEYVHDCGLMHRDLKPSNIFFSADNIIKIGDFGLVTALSEEEILGAENPGNMTFKHTTEVGTKLYMGPELVCGKSYNKKVDIFSLGMILFELLCPFSTQMERVRTMTAAKIGQLPKEFETNYPEQSPYIKWLLCEDPGGRPTATEILESPMMASFCHNPPPSRPRPRLRTISNDSSGSAGTMGHVRNLSL</sequence>
<evidence type="ECO:0000256" key="3">
    <source>
        <dbReference type="ARBA" id="ARBA00022527"/>
    </source>
</evidence>
<evidence type="ECO:0000256" key="16">
    <source>
        <dbReference type="PROSITE-ProRule" id="PRU10141"/>
    </source>
</evidence>
<dbReference type="PROSITE" id="PS00108">
    <property type="entry name" value="PROTEIN_KINASE_ST"/>
    <property type="match status" value="1"/>
</dbReference>
<accession>A0A5S9B360</accession>
<feature type="compositionally biased region" description="Polar residues" evidence="17">
    <location>
        <begin position="814"/>
        <end position="847"/>
    </location>
</feature>
<dbReference type="Gene3D" id="1.10.510.10">
    <property type="entry name" value="Transferase(Phosphotransferase) domain 1"/>
    <property type="match status" value="1"/>
</dbReference>
<evidence type="ECO:0000256" key="13">
    <source>
        <dbReference type="ARBA" id="ARBA00023230"/>
    </source>
</evidence>
<dbReference type="SUPFAM" id="SSF56112">
    <property type="entry name" value="Protein kinase-like (PK-like)"/>
    <property type="match status" value="1"/>
</dbReference>
<dbReference type="OrthoDB" id="341578at2759"/>
<evidence type="ECO:0000256" key="10">
    <source>
        <dbReference type="ARBA" id="ARBA00022845"/>
    </source>
</evidence>
<dbReference type="SMART" id="SM00564">
    <property type="entry name" value="PQQ"/>
    <property type="match status" value="2"/>
</dbReference>
<dbReference type="GO" id="GO:0005524">
    <property type="term" value="F:ATP binding"/>
    <property type="evidence" value="ECO:0007669"/>
    <property type="project" value="UniProtKB-UniRule"/>
</dbReference>
<feature type="region of interest" description="Disordered" evidence="17">
    <location>
        <begin position="771"/>
        <end position="847"/>
    </location>
</feature>
<keyword evidence="11" id="KW-0346">Stress response</keyword>
<dbReference type="PROSITE" id="PS50011">
    <property type="entry name" value="PROTEIN_KINASE_DOM"/>
    <property type="match status" value="1"/>
</dbReference>
<evidence type="ECO:0000256" key="2">
    <source>
        <dbReference type="ARBA" id="ARBA00012513"/>
    </source>
</evidence>
<evidence type="ECO:0000256" key="18">
    <source>
        <dbReference type="SAM" id="SignalP"/>
    </source>
</evidence>
<dbReference type="InterPro" id="IPR050339">
    <property type="entry name" value="CC_SR_Kinase"/>
</dbReference>
<keyword evidence="3" id="KW-0723">Serine/threonine-protein kinase</keyword>
<keyword evidence="7 20" id="KW-0418">Kinase</keyword>
<dbReference type="InterPro" id="IPR011047">
    <property type="entry name" value="Quinoprotein_ADH-like_sf"/>
</dbReference>
<feature type="region of interest" description="Disordered" evidence="17">
    <location>
        <begin position="1048"/>
        <end position="1083"/>
    </location>
</feature>
<dbReference type="InterPro" id="IPR018391">
    <property type="entry name" value="PQQ_b-propeller_rpt"/>
</dbReference>
<dbReference type="Gene3D" id="3.30.200.20">
    <property type="entry name" value="Phosphorylase Kinase, domain 1"/>
    <property type="match status" value="1"/>
</dbReference>
<dbReference type="InterPro" id="IPR000719">
    <property type="entry name" value="Prot_kinase_dom"/>
</dbReference>
<keyword evidence="18" id="KW-0732">Signal</keyword>
<comment type="subcellular location">
    <subcellularLocation>
        <location evidence="1">Endoplasmic reticulum membrane</location>
        <topology evidence="1">Single-pass type I membrane protein</topology>
    </subcellularLocation>
</comment>
<evidence type="ECO:0000256" key="4">
    <source>
        <dbReference type="ARBA" id="ARBA00022553"/>
    </source>
</evidence>
<dbReference type="InterPro" id="IPR008271">
    <property type="entry name" value="Ser/Thr_kinase_AS"/>
</dbReference>
<evidence type="ECO:0000256" key="7">
    <source>
        <dbReference type="ARBA" id="ARBA00022777"/>
    </source>
</evidence>
<dbReference type="InterPro" id="IPR015943">
    <property type="entry name" value="WD40/YVTN_repeat-like_dom_sf"/>
</dbReference>
<keyword evidence="8" id="KW-0256">Endoplasmic reticulum</keyword>
<dbReference type="InterPro" id="IPR011009">
    <property type="entry name" value="Kinase-like_dom_sf"/>
</dbReference>
<proteinExistence type="evidence at transcript level"/>
<evidence type="ECO:0000259" key="19">
    <source>
        <dbReference type="PROSITE" id="PS50011"/>
    </source>
</evidence>
<evidence type="ECO:0000256" key="14">
    <source>
        <dbReference type="ARBA" id="ARBA00037982"/>
    </source>
</evidence>
<dbReference type="GO" id="GO:0005789">
    <property type="term" value="C:endoplasmic reticulum membrane"/>
    <property type="evidence" value="ECO:0007669"/>
    <property type="project" value="UniProtKB-SubCell"/>
</dbReference>
<evidence type="ECO:0000256" key="5">
    <source>
        <dbReference type="ARBA" id="ARBA00022679"/>
    </source>
</evidence>
<dbReference type="PANTHER" id="PTHR11042">
    <property type="entry name" value="EUKARYOTIC TRANSLATION INITIATION FACTOR 2-ALPHA KINASE EIF2-ALPHA KINASE -RELATED"/>
    <property type="match status" value="1"/>
</dbReference>
<feature type="signal peptide" evidence="18">
    <location>
        <begin position="1"/>
        <end position="22"/>
    </location>
</feature>
<evidence type="ECO:0000256" key="8">
    <source>
        <dbReference type="ARBA" id="ARBA00022824"/>
    </source>
</evidence>
<feature type="compositionally biased region" description="Polar residues" evidence="17">
    <location>
        <begin position="1063"/>
        <end position="1072"/>
    </location>
</feature>
<name>A0A5S9B360_MIZYE</name>
<evidence type="ECO:0000256" key="12">
    <source>
        <dbReference type="ARBA" id="ARBA00023180"/>
    </source>
</evidence>
<evidence type="ECO:0000256" key="9">
    <source>
        <dbReference type="ARBA" id="ARBA00022840"/>
    </source>
</evidence>
<dbReference type="InterPro" id="IPR017441">
    <property type="entry name" value="Protein_kinase_ATP_BS"/>
</dbReference>
<comment type="similarity">
    <text evidence="14">Belongs to the protein kinase superfamily. Ser/Thr protein kinase family. GCN2 subfamily.</text>
</comment>
<feature type="region of interest" description="Disordered" evidence="17">
    <location>
        <begin position="694"/>
        <end position="722"/>
    </location>
</feature>
<dbReference type="SMART" id="SM00220">
    <property type="entry name" value="S_TKc"/>
    <property type="match status" value="1"/>
</dbReference>
<dbReference type="EMBL" id="MF499127">
    <property type="protein sequence ID" value="AXM05359.1"/>
    <property type="molecule type" value="mRNA"/>
</dbReference>
<dbReference type="PROSITE" id="PS00107">
    <property type="entry name" value="PROTEIN_KINASE_ATP"/>
    <property type="match status" value="1"/>
</dbReference>
<evidence type="ECO:0000256" key="1">
    <source>
        <dbReference type="ARBA" id="ARBA00004115"/>
    </source>
</evidence>
<dbReference type="GO" id="GO:0034976">
    <property type="term" value="P:response to endoplasmic reticulum stress"/>
    <property type="evidence" value="ECO:0007669"/>
    <property type="project" value="UniProtKB-ARBA"/>
</dbReference>
<evidence type="ECO:0000256" key="6">
    <source>
        <dbReference type="ARBA" id="ARBA00022741"/>
    </source>
</evidence>
<evidence type="ECO:0000256" key="17">
    <source>
        <dbReference type="SAM" id="MobiDB-lite"/>
    </source>
</evidence>
<evidence type="ECO:0000313" key="20">
    <source>
        <dbReference type="EMBL" id="AXM05359.1"/>
    </source>
</evidence>
<keyword evidence="9 16" id="KW-0067">ATP-binding</keyword>
<feature type="compositionally biased region" description="Polar residues" evidence="17">
    <location>
        <begin position="701"/>
        <end position="713"/>
    </location>
</feature>
<keyword evidence="5" id="KW-0808">Transferase</keyword>
<dbReference type="AlphaFoldDB" id="A0A5S9B360"/>
<keyword evidence="13" id="KW-0834">Unfolded protein response</keyword>
<keyword evidence="6 16" id="KW-0547">Nucleotide-binding</keyword>
<keyword evidence="10" id="KW-0810">Translation regulation</keyword>
<protein>
    <recommendedName>
        <fullName evidence="2">non-specific serine/threonine protein kinase</fullName>
        <ecNumber evidence="2">2.7.11.1</ecNumber>
    </recommendedName>
    <alternativeName>
        <fullName evidence="15">PRKR-like endoplasmic reticulum kinase</fullName>
    </alternativeName>
</protein>
<feature type="domain" description="Protein kinase" evidence="19">
    <location>
        <begin position="561"/>
        <end position="1045"/>
    </location>
</feature>
<dbReference type="SUPFAM" id="SSF50998">
    <property type="entry name" value="Quinoprotein alcohol dehydrogenase-like"/>
    <property type="match status" value="1"/>
</dbReference>
<dbReference type="GO" id="GO:0004694">
    <property type="term" value="F:eukaryotic translation initiation factor 2alpha kinase activity"/>
    <property type="evidence" value="ECO:0007669"/>
    <property type="project" value="TreeGrafter"/>
</dbReference>
<reference evidence="20" key="1">
    <citation type="submission" date="2017-06" db="EMBL/GenBank/DDBJ databases">
        <title>Cloning and characterization of pancreatic eIF-2alpha kinase protein in Patinopecten yessoensis and its association with heat tolerance.</title>
        <authorList>
            <person name="Wu Y."/>
            <person name="Yang C."/>
        </authorList>
    </citation>
    <scope>NUCLEOTIDE SEQUENCE</scope>
</reference>
<evidence type="ECO:0000256" key="11">
    <source>
        <dbReference type="ARBA" id="ARBA00023016"/>
    </source>
</evidence>
<dbReference type="Pfam" id="PF00069">
    <property type="entry name" value="Pkinase"/>
    <property type="match status" value="2"/>
</dbReference>
<feature type="binding site" evidence="16">
    <location>
        <position position="590"/>
    </location>
    <ligand>
        <name>ATP</name>
        <dbReference type="ChEBI" id="CHEBI:30616"/>
    </ligand>
</feature>
<keyword evidence="4" id="KW-0597">Phosphoprotein</keyword>
<dbReference type="GO" id="GO:0005634">
    <property type="term" value="C:nucleus"/>
    <property type="evidence" value="ECO:0007669"/>
    <property type="project" value="TreeGrafter"/>
</dbReference>
<dbReference type="Gene3D" id="2.130.10.10">
    <property type="entry name" value="YVTN repeat-like/Quinoprotein amine dehydrogenase"/>
    <property type="match status" value="1"/>
</dbReference>
<dbReference type="PANTHER" id="PTHR11042:SF91">
    <property type="entry name" value="EUKARYOTIC TRANSLATION INITIATION FACTOR 2-ALPHA KINASE"/>
    <property type="match status" value="1"/>
</dbReference>
<feature type="chain" id="PRO_5024918987" description="non-specific serine/threonine protein kinase" evidence="18">
    <location>
        <begin position="23"/>
        <end position="1083"/>
    </location>
</feature>
<keyword evidence="12" id="KW-0325">Glycoprotein</keyword>